<dbReference type="Gene3D" id="3.20.20.30">
    <property type="entry name" value="Luciferase-like domain"/>
    <property type="match status" value="1"/>
</dbReference>
<dbReference type="NCBIfam" id="TIGR03557">
    <property type="entry name" value="F420_G6P_family"/>
    <property type="match status" value="1"/>
</dbReference>
<protein>
    <submittedName>
        <fullName evidence="3">LLM class F420-dependent oxidoreductase</fullName>
    </submittedName>
</protein>
<keyword evidence="1" id="KW-0560">Oxidoreductase</keyword>
<dbReference type="PANTHER" id="PTHR43244">
    <property type="match status" value="1"/>
</dbReference>
<organism evidence="3 4">
    <name type="scientific">Mycobacterium gallinarum</name>
    <dbReference type="NCBI Taxonomy" id="39689"/>
    <lineage>
        <taxon>Bacteria</taxon>
        <taxon>Bacillati</taxon>
        <taxon>Actinomycetota</taxon>
        <taxon>Actinomycetes</taxon>
        <taxon>Mycobacteriales</taxon>
        <taxon>Mycobacteriaceae</taxon>
        <taxon>Mycobacterium</taxon>
    </lineage>
</organism>
<dbReference type="GO" id="GO:0016705">
    <property type="term" value="F:oxidoreductase activity, acting on paired donors, with incorporation or reduction of molecular oxygen"/>
    <property type="evidence" value="ECO:0007669"/>
    <property type="project" value="InterPro"/>
</dbReference>
<dbReference type="SUPFAM" id="SSF51679">
    <property type="entry name" value="Bacterial luciferase-like"/>
    <property type="match status" value="1"/>
</dbReference>
<gene>
    <name evidence="3" type="ORF">MGALJ_01140</name>
</gene>
<evidence type="ECO:0000256" key="1">
    <source>
        <dbReference type="ARBA" id="ARBA00023002"/>
    </source>
</evidence>
<dbReference type="InterPro" id="IPR036661">
    <property type="entry name" value="Luciferase-like_sf"/>
</dbReference>
<dbReference type="NCBIfam" id="TIGR03885">
    <property type="entry name" value="flavin_revert"/>
    <property type="match status" value="1"/>
</dbReference>
<feature type="domain" description="Luciferase-like" evidence="2">
    <location>
        <begin position="28"/>
        <end position="309"/>
    </location>
</feature>
<dbReference type="Proteomes" id="UP000465785">
    <property type="component" value="Chromosome"/>
</dbReference>
<evidence type="ECO:0000313" key="4">
    <source>
        <dbReference type="Proteomes" id="UP000465785"/>
    </source>
</evidence>
<evidence type="ECO:0000259" key="2">
    <source>
        <dbReference type="Pfam" id="PF00296"/>
    </source>
</evidence>
<dbReference type="KEGG" id="mgau:MGALJ_01140"/>
<dbReference type="EMBL" id="AP022601">
    <property type="protein sequence ID" value="BBY90445.1"/>
    <property type="molecule type" value="Genomic_DNA"/>
</dbReference>
<reference evidence="3 4" key="1">
    <citation type="journal article" date="2019" name="Emerg. Microbes Infect.">
        <title>Comprehensive subspecies identification of 175 nontuberculous mycobacteria species based on 7547 genomic profiles.</title>
        <authorList>
            <person name="Matsumoto Y."/>
            <person name="Kinjo T."/>
            <person name="Motooka D."/>
            <person name="Nabeya D."/>
            <person name="Jung N."/>
            <person name="Uechi K."/>
            <person name="Horii T."/>
            <person name="Iida T."/>
            <person name="Fujita J."/>
            <person name="Nakamura S."/>
        </authorList>
    </citation>
    <scope>NUCLEOTIDE SEQUENCE [LARGE SCALE GENOMIC DNA]</scope>
    <source>
        <strain evidence="3 4">JCM 6399</strain>
    </source>
</reference>
<dbReference type="InterPro" id="IPR019945">
    <property type="entry name" value="F420_G6P_DH-rel"/>
</dbReference>
<evidence type="ECO:0000313" key="3">
    <source>
        <dbReference type="EMBL" id="BBY90445.1"/>
    </source>
</evidence>
<dbReference type="InterPro" id="IPR023907">
    <property type="entry name" value="Non-F420_Flavin_OxRdtase"/>
</dbReference>
<dbReference type="PANTHER" id="PTHR43244:SF1">
    <property type="entry name" value="5,10-METHYLENETETRAHYDROMETHANOPTERIN REDUCTASE"/>
    <property type="match status" value="1"/>
</dbReference>
<dbReference type="Pfam" id="PF00296">
    <property type="entry name" value="Bac_luciferase"/>
    <property type="match status" value="1"/>
</dbReference>
<dbReference type="AlphaFoldDB" id="A0A9W4FD19"/>
<keyword evidence="4" id="KW-1185">Reference proteome</keyword>
<accession>A0A9W4FD19</accession>
<dbReference type="InterPro" id="IPR050564">
    <property type="entry name" value="F420-G6PD/mer"/>
</dbReference>
<sequence length="348" mass="38206">MAGWVDVDVSLPQNGYYGHMTVIGFHCSHEQINPAQLLRDVQRAEQAGFTAGMSSDHISPWSVRQGESGFAWSFLGAALATTDLPFGVVNAPGQRYHPAVIAQAIATLAQMFPGRFWAALGSGEASNERVTGDVWPRKDVRDQRLLECVSVIRRLLQGEEVTHEGLVHVNRARLWTLPASTPDLVGPAVTPETAARHAAWADGLITVNQPQDILRKVMGAYREAGGRGPARLQVHLSWAPTRDEALAVAHHQWRNNVFAPPVSWDIETVEAFDVIGEAVSPERVAQSVRISSDLGQHAQWLHEYIEQGWDELYLHFVGQHQADFIDAFGEHVLPQLAPTTPQPSAALA</sequence>
<dbReference type="InterPro" id="IPR011251">
    <property type="entry name" value="Luciferase-like_dom"/>
</dbReference>
<proteinExistence type="predicted"/>
<name>A0A9W4FD19_9MYCO</name>